<dbReference type="PANTHER" id="PTHR17695:SF11">
    <property type="entry name" value="SMALL SUBUNIT PROCESSOME COMPONENT 20 HOMOLOG"/>
    <property type="match status" value="1"/>
</dbReference>
<reference evidence="1 2" key="1">
    <citation type="submission" date="2024-01" db="EMBL/GenBank/DDBJ databases">
        <title>The genomes of 5 underutilized Papilionoideae crops provide insights into root nodulation and disease resistanc.</title>
        <authorList>
            <person name="Jiang F."/>
        </authorList>
    </citation>
    <scope>NUCLEOTIDE SEQUENCE [LARGE SCALE GENOMIC DNA]</scope>
    <source>
        <strain evidence="1">DUOXIRENSHENG_FW03</strain>
        <tissue evidence="1">Leaves</tissue>
    </source>
</reference>
<organism evidence="1 2">
    <name type="scientific">Psophocarpus tetragonolobus</name>
    <name type="common">Winged bean</name>
    <name type="synonym">Dolichos tetragonolobus</name>
    <dbReference type="NCBI Taxonomy" id="3891"/>
    <lineage>
        <taxon>Eukaryota</taxon>
        <taxon>Viridiplantae</taxon>
        <taxon>Streptophyta</taxon>
        <taxon>Embryophyta</taxon>
        <taxon>Tracheophyta</taxon>
        <taxon>Spermatophyta</taxon>
        <taxon>Magnoliopsida</taxon>
        <taxon>eudicotyledons</taxon>
        <taxon>Gunneridae</taxon>
        <taxon>Pentapetalae</taxon>
        <taxon>rosids</taxon>
        <taxon>fabids</taxon>
        <taxon>Fabales</taxon>
        <taxon>Fabaceae</taxon>
        <taxon>Papilionoideae</taxon>
        <taxon>50 kb inversion clade</taxon>
        <taxon>NPAAA clade</taxon>
        <taxon>indigoferoid/millettioid clade</taxon>
        <taxon>Phaseoleae</taxon>
        <taxon>Psophocarpus</taxon>
    </lineage>
</organism>
<comment type="caution">
    <text evidence="1">The sequence shown here is derived from an EMBL/GenBank/DDBJ whole genome shotgun (WGS) entry which is preliminary data.</text>
</comment>
<evidence type="ECO:0000313" key="2">
    <source>
        <dbReference type="Proteomes" id="UP001386955"/>
    </source>
</evidence>
<dbReference type="AlphaFoldDB" id="A0AAN9RZ68"/>
<dbReference type="Proteomes" id="UP001386955">
    <property type="component" value="Unassembled WGS sequence"/>
</dbReference>
<dbReference type="GO" id="GO:0030686">
    <property type="term" value="C:90S preribosome"/>
    <property type="evidence" value="ECO:0007669"/>
    <property type="project" value="TreeGrafter"/>
</dbReference>
<dbReference type="PANTHER" id="PTHR17695">
    <property type="entry name" value="SMALL SUBUNIT PROCESSOME COMPONENT 20 HOMOLOG"/>
    <property type="match status" value="1"/>
</dbReference>
<accession>A0AAN9RZ68</accession>
<sequence>MATPSHAPAKQRRFSFKSSSERIAEIDINAYRCLEKVKAEPSNGSTFFRDCLIEWRELNTAEDFISLYEEIMPYIQTLPLLLLHKESLISKLLSRLHIKARLSLEPILRLLPGIVDSLVYLLQSGGDREPDIIEQIWKNEIPPDDSVSYLLNSAIVVLLNLRSHLLQLATAIVKHCYCCGVKL</sequence>
<protein>
    <submittedName>
        <fullName evidence="1">Uncharacterized protein</fullName>
    </submittedName>
</protein>
<keyword evidence="2" id="KW-1185">Reference proteome</keyword>
<name>A0AAN9RZ68_PSOTE</name>
<dbReference type="EMBL" id="JAYMYS010000007">
    <property type="protein sequence ID" value="KAK7386209.1"/>
    <property type="molecule type" value="Genomic_DNA"/>
</dbReference>
<gene>
    <name evidence="1" type="ORF">VNO78_26260</name>
</gene>
<dbReference type="GO" id="GO:0032040">
    <property type="term" value="C:small-subunit processome"/>
    <property type="evidence" value="ECO:0007669"/>
    <property type="project" value="TreeGrafter"/>
</dbReference>
<dbReference type="InterPro" id="IPR052575">
    <property type="entry name" value="SSU_processome_comp_20"/>
</dbReference>
<evidence type="ECO:0000313" key="1">
    <source>
        <dbReference type="EMBL" id="KAK7386209.1"/>
    </source>
</evidence>
<proteinExistence type="predicted"/>